<dbReference type="AlphaFoldDB" id="A0A939LVX7"/>
<dbReference type="PANTHER" id="PTHR23151:SF90">
    <property type="entry name" value="DIHYDROLIPOYLLYSINE-RESIDUE ACETYLTRANSFERASE COMPONENT OF PYRUVATE DEHYDROGENASE COMPLEX, MITOCHONDRIAL-RELATED"/>
    <property type="match status" value="1"/>
</dbReference>
<dbReference type="InterPro" id="IPR003016">
    <property type="entry name" value="2-oxoA_DH_lipoyl-BS"/>
</dbReference>
<dbReference type="InterPro" id="IPR011053">
    <property type="entry name" value="Single_hybrid_motif"/>
</dbReference>
<dbReference type="GO" id="GO:0006086">
    <property type="term" value="P:pyruvate decarboxylation to acetyl-CoA"/>
    <property type="evidence" value="ECO:0007669"/>
    <property type="project" value="InterPro"/>
</dbReference>
<dbReference type="Proteomes" id="UP000664398">
    <property type="component" value="Unassembled WGS sequence"/>
</dbReference>
<proteinExistence type="predicted"/>
<comment type="caution">
    <text evidence="3">The sequence shown here is derived from an EMBL/GenBank/DDBJ whole genome shotgun (WGS) entry which is preliminary data.</text>
</comment>
<dbReference type="SUPFAM" id="SSF51230">
    <property type="entry name" value="Single hybrid motif"/>
    <property type="match status" value="1"/>
</dbReference>
<keyword evidence="1" id="KW-0450">Lipoyl</keyword>
<dbReference type="Gene3D" id="2.40.50.100">
    <property type="match status" value="1"/>
</dbReference>
<dbReference type="InterPro" id="IPR045257">
    <property type="entry name" value="E2/Pdx1"/>
</dbReference>
<reference evidence="3" key="1">
    <citation type="submission" date="2021-03" db="EMBL/GenBank/DDBJ databases">
        <title>Leucobacter chromiisoli sp. nov., isolated from chromium-containing soil of chemical plant.</title>
        <authorList>
            <person name="Xu Z."/>
        </authorList>
    </citation>
    <scope>NUCLEOTIDE SEQUENCE</scope>
    <source>
        <strain evidence="3">A2</strain>
    </source>
</reference>
<evidence type="ECO:0000256" key="1">
    <source>
        <dbReference type="ARBA" id="ARBA00022823"/>
    </source>
</evidence>
<evidence type="ECO:0000259" key="2">
    <source>
        <dbReference type="PROSITE" id="PS50968"/>
    </source>
</evidence>
<dbReference type="RefSeq" id="WP_208044402.1">
    <property type="nucleotide sequence ID" value="NZ_JAGDYL010000001.1"/>
</dbReference>
<dbReference type="PROSITE" id="PS00189">
    <property type="entry name" value="LIPOYL"/>
    <property type="match status" value="1"/>
</dbReference>
<dbReference type="CDD" id="cd06849">
    <property type="entry name" value="lipoyl_domain"/>
    <property type="match status" value="1"/>
</dbReference>
<dbReference type="Pfam" id="PF00364">
    <property type="entry name" value="Biotin_lipoyl"/>
    <property type="match status" value="1"/>
</dbReference>
<dbReference type="InterPro" id="IPR000089">
    <property type="entry name" value="Biotin_lipoyl"/>
</dbReference>
<organism evidence="3 4">
    <name type="scientific">Leucobacter ruminantium</name>
    <dbReference type="NCBI Taxonomy" id="1289170"/>
    <lineage>
        <taxon>Bacteria</taxon>
        <taxon>Bacillati</taxon>
        <taxon>Actinomycetota</taxon>
        <taxon>Actinomycetes</taxon>
        <taxon>Micrococcales</taxon>
        <taxon>Microbacteriaceae</taxon>
        <taxon>Leucobacter</taxon>
    </lineage>
</organism>
<gene>
    <name evidence="3" type="ORF">J4H91_01125</name>
</gene>
<dbReference type="PROSITE" id="PS50968">
    <property type="entry name" value="BIOTINYL_LIPOYL"/>
    <property type="match status" value="1"/>
</dbReference>
<sequence length="91" mass="9642">MATTYPMPKWGVTMESGQINEWTVSPGDAVKEGDIIASVSTDKIDIDFESPADGVIAALLADEGDDVECGVDVLVIADDQADYDAYRASQA</sequence>
<evidence type="ECO:0000313" key="3">
    <source>
        <dbReference type="EMBL" id="MBO1803923.1"/>
    </source>
</evidence>
<evidence type="ECO:0000313" key="4">
    <source>
        <dbReference type="Proteomes" id="UP000664398"/>
    </source>
</evidence>
<protein>
    <submittedName>
        <fullName evidence="3">Lipoyl domain-containing protein</fullName>
    </submittedName>
</protein>
<feature type="domain" description="Lipoyl-binding" evidence="2">
    <location>
        <begin position="2"/>
        <end position="78"/>
    </location>
</feature>
<dbReference type="GO" id="GO:0045254">
    <property type="term" value="C:pyruvate dehydrogenase complex"/>
    <property type="evidence" value="ECO:0007669"/>
    <property type="project" value="InterPro"/>
</dbReference>
<keyword evidence="4" id="KW-1185">Reference proteome</keyword>
<accession>A0A939LVX7</accession>
<name>A0A939LVX7_9MICO</name>
<dbReference type="EMBL" id="JAGDYL010000001">
    <property type="protein sequence ID" value="MBO1803923.1"/>
    <property type="molecule type" value="Genomic_DNA"/>
</dbReference>
<dbReference type="PANTHER" id="PTHR23151">
    <property type="entry name" value="DIHYDROLIPOAMIDE ACETYL/SUCCINYL-TRANSFERASE-RELATED"/>
    <property type="match status" value="1"/>
</dbReference>